<gene>
    <name evidence="1" type="ORF">LIQ10_20875</name>
</gene>
<dbReference type="RefSeq" id="WP_226973623.1">
    <property type="nucleotide sequence ID" value="NZ_JAJBNC010000431.1"/>
</dbReference>
<sequence length="77" mass="8226">SFPKNFLWGGATAANQCEGAWNEDGRGPALTDVTTGGSVKESRQVTYIDKDGKHCKIVTSEGQVQLPEGAHFACLDE</sequence>
<feature type="non-terminal residue" evidence="1">
    <location>
        <position position="1"/>
    </location>
</feature>
<organism evidence="1 2">
    <name type="scientific">Mediterraneibacter gnavus</name>
    <name type="common">Ruminococcus gnavus</name>
    <dbReference type="NCBI Taxonomy" id="33038"/>
    <lineage>
        <taxon>Bacteria</taxon>
        <taxon>Bacillati</taxon>
        <taxon>Bacillota</taxon>
        <taxon>Clostridia</taxon>
        <taxon>Lachnospirales</taxon>
        <taxon>Lachnospiraceae</taxon>
        <taxon>Mediterraneibacter</taxon>
    </lineage>
</organism>
<reference evidence="1" key="1">
    <citation type="submission" date="2021-10" db="EMBL/GenBank/DDBJ databases">
        <title>Collection of gut derived symbiotic bacterial strains cultured from healthy donors.</title>
        <authorList>
            <person name="Lin H."/>
            <person name="Littmann E."/>
            <person name="Claire K."/>
            <person name="Pamer E."/>
        </authorList>
    </citation>
    <scope>NUCLEOTIDE SEQUENCE</scope>
    <source>
        <strain evidence="1">MSK.23.4</strain>
    </source>
</reference>
<dbReference type="Proteomes" id="UP001297422">
    <property type="component" value="Unassembled WGS sequence"/>
</dbReference>
<dbReference type="EMBL" id="JAJBNC010000431">
    <property type="protein sequence ID" value="MCB5496139.1"/>
    <property type="molecule type" value="Genomic_DNA"/>
</dbReference>
<evidence type="ECO:0000313" key="2">
    <source>
        <dbReference type="Proteomes" id="UP001297422"/>
    </source>
</evidence>
<feature type="non-terminal residue" evidence="1">
    <location>
        <position position="77"/>
    </location>
</feature>
<protein>
    <submittedName>
        <fullName evidence="1">Family 1 glycosylhydrolase</fullName>
    </submittedName>
</protein>
<dbReference type="GO" id="GO:0004553">
    <property type="term" value="F:hydrolase activity, hydrolyzing O-glycosyl compounds"/>
    <property type="evidence" value="ECO:0007669"/>
    <property type="project" value="InterPro"/>
</dbReference>
<dbReference type="InterPro" id="IPR017853">
    <property type="entry name" value="GH"/>
</dbReference>
<dbReference type="AlphaFoldDB" id="A0AAJ1B3N6"/>
<comment type="caution">
    <text evidence="1">The sequence shown here is derived from an EMBL/GenBank/DDBJ whole genome shotgun (WGS) entry which is preliminary data.</text>
</comment>
<dbReference type="GO" id="GO:0005975">
    <property type="term" value="P:carbohydrate metabolic process"/>
    <property type="evidence" value="ECO:0007669"/>
    <property type="project" value="InterPro"/>
</dbReference>
<proteinExistence type="predicted"/>
<dbReference type="Pfam" id="PF00232">
    <property type="entry name" value="Glyco_hydro_1"/>
    <property type="match status" value="1"/>
</dbReference>
<dbReference type="Gene3D" id="3.20.20.80">
    <property type="entry name" value="Glycosidases"/>
    <property type="match status" value="1"/>
</dbReference>
<dbReference type="SUPFAM" id="SSF51445">
    <property type="entry name" value="(Trans)glycosidases"/>
    <property type="match status" value="1"/>
</dbReference>
<dbReference type="PROSITE" id="PS00653">
    <property type="entry name" value="GLYCOSYL_HYDROL_F1_2"/>
    <property type="match status" value="1"/>
</dbReference>
<dbReference type="InterPro" id="IPR033132">
    <property type="entry name" value="GH_1_N_CS"/>
</dbReference>
<accession>A0AAJ1B3N6</accession>
<dbReference type="InterPro" id="IPR001360">
    <property type="entry name" value="Glyco_hydro_1"/>
</dbReference>
<name>A0AAJ1B3N6_MEDGN</name>
<evidence type="ECO:0000313" key="1">
    <source>
        <dbReference type="EMBL" id="MCB5496139.1"/>
    </source>
</evidence>